<dbReference type="Gene3D" id="2.60.40.10">
    <property type="entry name" value="Immunoglobulins"/>
    <property type="match status" value="1"/>
</dbReference>
<dbReference type="InterPro" id="IPR026891">
    <property type="entry name" value="Fn3-like"/>
</dbReference>
<dbReference type="InterPro" id="IPR050288">
    <property type="entry name" value="Cellulose_deg_GH3"/>
</dbReference>
<dbReference type="SMART" id="SM01217">
    <property type="entry name" value="Fn3_like"/>
    <property type="match status" value="1"/>
</dbReference>
<dbReference type="InterPro" id="IPR036881">
    <property type="entry name" value="Glyco_hydro_3_C_sf"/>
</dbReference>
<dbReference type="Gene3D" id="3.20.20.300">
    <property type="entry name" value="Glycoside hydrolase, family 3, N-terminal domain"/>
    <property type="match status" value="1"/>
</dbReference>
<dbReference type="Pfam" id="PF00933">
    <property type="entry name" value="Glyco_hydro_3"/>
    <property type="match status" value="1"/>
</dbReference>
<dbReference type="PROSITE" id="PS00775">
    <property type="entry name" value="GLYCOSYL_HYDROL_F3"/>
    <property type="match status" value="1"/>
</dbReference>
<keyword evidence="4 6" id="KW-0326">Glycosidase</keyword>
<dbReference type="PANTHER" id="PTHR42715">
    <property type="entry name" value="BETA-GLUCOSIDASE"/>
    <property type="match status" value="1"/>
</dbReference>
<proteinExistence type="inferred from homology"/>
<evidence type="ECO:0000256" key="4">
    <source>
        <dbReference type="RuleBase" id="RU361161"/>
    </source>
</evidence>
<dbReference type="SUPFAM" id="SSF51445">
    <property type="entry name" value="(Trans)glycosidases"/>
    <property type="match status" value="1"/>
</dbReference>
<name>A0A841RJK1_9SPIO</name>
<keyword evidence="3" id="KW-0119">Carbohydrate metabolism</keyword>
<dbReference type="FunFam" id="2.60.40.10:FF:000495">
    <property type="entry name" value="Periplasmic beta-glucosidase"/>
    <property type="match status" value="1"/>
</dbReference>
<dbReference type="GO" id="GO:0005975">
    <property type="term" value="P:carbohydrate metabolic process"/>
    <property type="evidence" value="ECO:0007669"/>
    <property type="project" value="InterPro"/>
</dbReference>
<dbReference type="EC" id="3.2.1.21" evidence="6"/>
<evidence type="ECO:0000256" key="2">
    <source>
        <dbReference type="ARBA" id="ARBA00022801"/>
    </source>
</evidence>
<evidence type="ECO:0000256" key="3">
    <source>
        <dbReference type="ARBA" id="ARBA00023277"/>
    </source>
</evidence>
<dbReference type="InterPro" id="IPR036962">
    <property type="entry name" value="Glyco_hydro_3_N_sf"/>
</dbReference>
<evidence type="ECO:0000313" key="7">
    <source>
        <dbReference type="Proteomes" id="UP000587760"/>
    </source>
</evidence>
<dbReference type="RefSeq" id="WP_184748710.1">
    <property type="nucleotide sequence ID" value="NZ_JACHGJ010000012.1"/>
</dbReference>
<dbReference type="Pfam" id="PF14310">
    <property type="entry name" value="Fn3-like"/>
    <property type="match status" value="1"/>
</dbReference>
<dbReference type="PRINTS" id="PR00133">
    <property type="entry name" value="GLHYDRLASE3"/>
</dbReference>
<dbReference type="EMBL" id="JACHGJ010000012">
    <property type="protein sequence ID" value="MBB6482472.1"/>
    <property type="molecule type" value="Genomic_DNA"/>
</dbReference>
<comment type="similarity">
    <text evidence="1 4">Belongs to the glycosyl hydrolase 3 family.</text>
</comment>
<dbReference type="Gene3D" id="3.40.50.1700">
    <property type="entry name" value="Glycoside hydrolase family 3 C-terminal domain"/>
    <property type="match status" value="1"/>
</dbReference>
<dbReference type="AlphaFoldDB" id="A0A841RJK1"/>
<dbReference type="GO" id="GO:0008422">
    <property type="term" value="F:beta-glucosidase activity"/>
    <property type="evidence" value="ECO:0007669"/>
    <property type="project" value="UniProtKB-EC"/>
</dbReference>
<dbReference type="PANTHER" id="PTHR42715:SF10">
    <property type="entry name" value="BETA-GLUCOSIDASE"/>
    <property type="match status" value="1"/>
</dbReference>
<accession>A0A841RJK1</accession>
<reference evidence="6 7" key="1">
    <citation type="submission" date="2020-08" db="EMBL/GenBank/DDBJ databases">
        <title>Genomic Encyclopedia of Type Strains, Phase IV (KMG-IV): sequencing the most valuable type-strain genomes for metagenomic binning, comparative biology and taxonomic classification.</title>
        <authorList>
            <person name="Goeker M."/>
        </authorList>
    </citation>
    <scope>NUCLEOTIDE SEQUENCE [LARGE SCALE GENOMIC DNA]</scope>
    <source>
        <strain evidence="6 7">DSM 2461</strain>
    </source>
</reference>
<dbReference type="InterPro" id="IPR013783">
    <property type="entry name" value="Ig-like_fold"/>
</dbReference>
<dbReference type="Proteomes" id="UP000587760">
    <property type="component" value="Unassembled WGS sequence"/>
</dbReference>
<dbReference type="InterPro" id="IPR019800">
    <property type="entry name" value="Glyco_hydro_3_AS"/>
</dbReference>
<keyword evidence="7" id="KW-1185">Reference proteome</keyword>
<dbReference type="InterPro" id="IPR017853">
    <property type="entry name" value="GH"/>
</dbReference>
<dbReference type="InterPro" id="IPR001764">
    <property type="entry name" value="Glyco_hydro_3_N"/>
</dbReference>
<organism evidence="6 7">
    <name type="scientific">Spirochaeta isovalerica</name>
    <dbReference type="NCBI Taxonomy" id="150"/>
    <lineage>
        <taxon>Bacteria</taxon>
        <taxon>Pseudomonadati</taxon>
        <taxon>Spirochaetota</taxon>
        <taxon>Spirochaetia</taxon>
        <taxon>Spirochaetales</taxon>
        <taxon>Spirochaetaceae</taxon>
        <taxon>Spirochaeta</taxon>
    </lineage>
</organism>
<gene>
    <name evidence="6" type="ORF">HNR50_004171</name>
</gene>
<feature type="domain" description="Fibronectin type III-like" evidence="5">
    <location>
        <begin position="587"/>
        <end position="657"/>
    </location>
</feature>
<comment type="caution">
    <text evidence="6">The sequence shown here is derived from an EMBL/GenBank/DDBJ whole genome shotgun (WGS) entry which is preliminary data.</text>
</comment>
<evidence type="ECO:0000256" key="1">
    <source>
        <dbReference type="ARBA" id="ARBA00005336"/>
    </source>
</evidence>
<evidence type="ECO:0000259" key="5">
    <source>
        <dbReference type="SMART" id="SM01217"/>
    </source>
</evidence>
<dbReference type="InterPro" id="IPR002772">
    <property type="entry name" value="Glyco_hydro_3_C"/>
</dbReference>
<dbReference type="Pfam" id="PF01915">
    <property type="entry name" value="Glyco_hydro_3_C"/>
    <property type="match status" value="1"/>
</dbReference>
<keyword evidence="2 4" id="KW-0378">Hydrolase</keyword>
<sequence length="802" mass="89225">MNEKIDKLMKELTLEEKASLCSGKDFWNLEGIDRLNIPSIMVTDGPHGLRKQAGSGDHVGLGDSVPATCFPTAVALASSWDRNLLEEVGVALGEECLQEKVSVLLGPGINIKRNPLCGRNFEYFSEDPYIAGELAASLINGVQSKGIGTSLKHFAANNQEFCRMTIDTVVDERTLRELYLGGFEKAVKQSQPWTVMNAYNQINGEFCSESKTLLTNILKEEWGHEGLVVTDWGATNDRVEGIKAGEELEMPGNGGINDRRIVAAVKSGDLDESVLDLRVRRILELILKAEPVLSDEYSYSEDEHHNLAVNVAEQSIVLLKNENNRLPLKKKGMIGIIGDFAENPRYQGAGSSMIKPTKLDSALKAFENAAGNDFTVKYAKGFNTKMDIIEDHLIKEAVTLASQSDQTVIFAGLPPAFESEGFDRKHMSLPQNQLKLIDAVLAVDSKAVVVLSNGSPIELPFIDRCEAIVESYLSGQGGGTAVKNVLLGEVNPSGKIAETFPRELKDVPSNRYFPGSTKQVLYKEGLYVGYRYFDRADKEVLFPFGHGLSYTSFSYSDIRLPKKKIGDNETINVSCKVKNTGSRTGKEIVQLYVRDVESTVYRPEKELKGFEKVELAAGEEKEITFVLDRRSFAFYDTVSRVWQVEPGEFEILIGASSRDIKLRESLSVESDYTAVESDADRIYREVVYNIENISNRDFEKLLGTPVPQESPITPYHRNSTIADISRTFIGRQMKKQIAKNFTQSFGEMDDSTRLMVESMVNEMPLRSLAMMGGDKFTENMLEGLLLMTNGKLFRGLLLFLKK</sequence>
<evidence type="ECO:0000313" key="6">
    <source>
        <dbReference type="EMBL" id="MBB6482472.1"/>
    </source>
</evidence>
<dbReference type="SUPFAM" id="SSF52279">
    <property type="entry name" value="Beta-D-glucan exohydrolase, C-terminal domain"/>
    <property type="match status" value="1"/>
</dbReference>
<protein>
    <submittedName>
        <fullName evidence="6">Beta-glucosidase</fullName>
        <ecNumber evidence="6">3.2.1.21</ecNumber>
    </submittedName>
</protein>